<dbReference type="EMBL" id="CP036278">
    <property type="protein sequence ID" value="QDU56658.1"/>
    <property type="molecule type" value="Genomic_DNA"/>
</dbReference>
<dbReference type="PROSITE" id="PS51186">
    <property type="entry name" value="GNAT"/>
    <property type="match status" value="1"/>
</dbReference>
<dbReference type="InterPro" id="IPR013653">
    <property type="entry name" value="GCN5-like_dom"/>
</dbReference>
<dbReference type="CDD" id="cd04301">
    <property type="entry name" value="NAT_SF"/>
    <property type="match status" value="1"/>
</dbReference>
<feature type="domain" description="N-acetyltransferase" evidence="1">
    <location>
        <begin position="31"/>
        <end position="193"/>
    </location>
</feature>
<evidence type="ECO:0000313" key="2">
    <source>
        <dbReference type="EMBL" id="QDU56658.1"/>
    </source>
</evidence>
<dbReference type="AlphaFoldDB" id="A0A518APL4"/>
<dbReference type="InterPro" id="IPR000182">
    <property type="entry name" value="GNAT_dom"/>
</dbReference>
<evidence type="ECO:0000313" key="3">
    <source>
        <dbReference type="Proteomes" id="UP000315750"/>
    </source>
</evidence>
<evidence type="ECO:0000259" key="1">
    <source>
        <dbReference type="PROSITE" id="PS51186"/>
    </source>
</evidence>
<keyword evidence="2" id="KW-0808">Transferase</keyword>
<accession>A0A518APL4</accession>
<dbReference type="Pfam" id="PF08445">
    <property type="entry name" value="FR47"/>
    <property type="match status" value="1"/>
</dbReference>
<gene>
    <name evidence="2" type="ORF">Pan181_28680</name>
</gene>
<dbReference type="KEGG" id="amuc:Pan181_28680"/>
<keyword evidence="3" id="KW-1185">Reference proteome</keyword>
<dbReference type="InterPro" id="IPR016181">
    <property type="entry name" value="Acyl_CoA_acyltransferase"/>
</dbReference>
<proteinExistence type="predicted"/>
<dbReference type="Proteomes" id="UP000315750">
    <property type="component" value="Chromosome"/>
</dbReference>
<reference evidence="2 3" key="1">
    <citation type="submission" date="2019-02" db="EMBL/GenBank/DDBJ databases">
        <title>Deep-cultivation of Planctomycetes and their phenomic and genomic characterization uncovers novel biology.</title>
        <authorList>
            <person name="Wiegand S."/>
            <person name="Jogler M."/>
            <person name="Boedeker C."/>
            <person name="Pinto D."/>
            <person name="Vollmers J."/>
            <person name="Rivas-Marin E."/>
            <person name="Kohn T."/>
            <person name="Peeters S.H."/>
            <person name="Heuer A."/>
            <person name="Rast P."/>
            <person name="Oberbeckmann S."/>
            <person name="Bunk B."/>
            <person name="Jeske O."/>
            <person name="Meyerdierks A."/>
            <person name="Storesund J.E."/>
            <person name="Kallscheuer N."/>
            <person name="Luecker S."/>
            <person name="Lage O.M."/>
            <person name="Pohl T."/>
            <person name="Merkel B.J."/>
            <person name="Hornburger P."/>
            <person name="Mueller R.-W."/>
            <person name="Bruemmer F."/>
            <person name="Labrenz M."/>
            <person name="Spormann A.M."/>
            <person name="Op den Camp H."/>
            <person name="Overmann J."/>
            <person name="Amann R."/>
            <person name="Jetten M.S.M."/>
            <person name="Mascher T."/>
            <person name="Medema M.H."/>
            <person name="Devos D.P."/>
            <person name="Kaster A.-K."/>
            <person name="Ovreas L."/>
            <person name="Rohde M."/>
            <person name="Galperin M.Y."/>
            <person name="Jogler C."/>
        </authorList>
    </citation>
    <scope>NUCLEOTIDE SEQUENCE [LARGE SCALE GENOMIC DNA]</scope>
    <source>
        <strain evidence="2 3">Pan181</strain>
    </source>
</reference>
<protein>
    <submittedName>
        <fullName evidence="2">Acetyltransferase (GNAT) family protein</fullName>
    </submittedName>
</protein>
<name>A0A518APL4_9BACT</name>
<sequence length="358" mass="39512">MSLVQTQSIALSNSQLGTKVEGRVFTGSGTDVLRAVAQHAGVDSLQILSNIIHQLLVPKGTDWTSVIQGEYLQVYPDSFGTFSLVWDDLTHQLVAHGSTFQSTRYPWVALLAHIRTIESHRGLGLGSLVTEQVTERALQQGAGVVVLATDDKLHRLNQGERAAHSMYSRLGYAVLGEKRLADTVDWLMAINEPLRQLSCTQANDSATQLATAQHQCVADIQHAYLAKGAKLTISPVNAGDLPALFLLCNLCPEDDYQLKLASWDVHLGPELERTFITVIRQAIVDQDRLHDASQVIRDECGRIVGVCAMRQLSPFTRQTFAIDCYAMPEFVQHHPALMKELVESAIQRVREGNDSIHT</sequence>
<dbReference type="SUPFAM" id="SSF55729">
    <property type="entry name" value="Acyl-CoA N-acyltransferases (Nat)"/>
    <property type="match status" value="1"/>
</dbReference>
<organism evidence="2 3">
    <name type="scientific">Aeoliella mucimassa</name>
    <dbReference type="NCBI Taxonomy" id="2527972"/>
    <lineage>
        <taxon>Bacteria</taxon>
        <taxon>Pseudomonadati</taxon>
        <taxon>Planctomycetota</taxon>
        <taxon>Planctomycetia</taxon>
        <taxon>Pirellulales</taxon>
        <taxon>Lacipirellulaceae</taxon>
        <taxon>Aeoliella</taxon>
    </lineage>
</organism>
<dbReference type="Gene3D" id="3.40.630.30">
    <property type="match status" value="1"/>
</dbReference>
<dbReference type="GO" id="GO:0016747">
    <property type="term" value="F:acyltransferase activity, transferring groups other than amino-acyl groups"/>
    <property type="evidence" value="ECO:0007669"/>
    <property type="project" value="InterPro"/>
</dbReference>